<evidence type="ECO:0000313" key="2">
    <source>
        <dbReference type="EMBL" id="JAE18151.1"/>
    </source>
</evidence>
<reference evidence="2" key="1">
    <citation type="submission" date="2014-09" db="EMBL/GenBank/DDBJ databases">
        <authorList>
            <person name="Magalhaes I.L.F."/>
            <person name="Oliveira U."/>
            <person name="Santos F.R."/>
            <person name="Vidigal T.H.D.A."/>
            <person name="Brescovit A.D."/>
            <person name="Santos A.J."/>
        </authorList>
    </citation>
    <scope>NUCLEOTIDE SEQUENCE</scope>
    <source>
        <tissue evidence="2">Shoot tissue taken approximately 20 cm above the soil surface</tissue>
    </source>
</reference>
<feature type="region of interest" description="Disordered" evidence="1">
    <location>
        <begin position="22"/>
        <end position="41"/>
    </location>
</feature>
<organism evidence="2">
    <name type="scientific">Arundo donax</name>
    <name type="common">Giant reed</name>
    <name type="synonym">Donax arundinaceus</name>
    <dbReference type="NCBI Taxonomy" id="35708"/>
    <lineage>
        <taxon>Eukaryota</taxon>
        <taxon>Viridiplantae</taxon>
        <taxon>Streptophyta</taxon>
        <taxon>Embryophyta</taxon>
        <taxon>Tracheophyta</taxon>
        <taxon>Spermatophyta</taxon>
        <taxon>Magnoliopsida</taxon>
        <taxon>Liliopsida</taxon>
        <taxon>Poales</taxon>
        <taxon>Poaceae</taxon>
        <taxon>PACMAD clade</taxon>
        <taxon>Arundinoideae</taxon>
        <taxon>Arundineae</taxon>
        <taxon>Arundo</taxon>
    </lineage>
</organism>
<name>A0A0A9G6J3_ARUDO</name>
<proteinExistence type="predicted"/>
<protein>
    <submittedName>
        <fullName evidence="2">Uncharacterized protein</fullName>
    </submittedName>
</protein>
<sequence>MGTSLTFALIRTNLRTLSSTITPVRQRSSGRRTRSTHLLSGGPVISARGRVRSRIGAGHVLLLVGRLVQI</sequence>
<reference evidence="2" key="2">
    <citation type="journal article" date="2015" name="Data Brief">
        <title>Shoot transcriptome of the giant reed, Arundo donax.</title>
        <authorList>
            <person name="Barrero R.A."/>
            <person name="Guerrero F.D."/>
            <person name="Moolhuijzen P."/>
            <person name="Goolsby J.A."/>
            <person name="Tidwell J."/>
            <person name="Bellgard S.E."/>
            <person name="Bellgard M.I."/>
        </authorList>
    </citation>
    <scope>NUCLEOTIDE SEQUENCE</scope>
    <source>
        <tissue evidence="2">Shoot tissue taken approximately 20 cm above the soil surface</tissue>
    </source>
</reference>
<dbReference type="AlphaFoldDB" id="A0A0A9G6J3"/>
<dbReference type="EMBL" id="GBRH01179745">
    <property type="protein sequence ID" value="JAE18151.1"/>
    <property type="molecule type" value="Transcribed_RNA"/>
</dbReference>
<evidence type="ECO:0000256" key="1">
    <source>
        <dbReference type="SAM" id="MobiDB-lite"/>
    </source>
</evidence>
<accession>A0A0A9G6J3</accession>